<dbReference type="GO" id="GO:0031430">
    <property type="term" value="C:M band"/>
    <property type="evidence" value="ECO:0007669"/>
    <property type="project" value="TreeGrafter"/>
</dbReference>
<sequence length="136" mass="15024">MEPSLDDGGIPIEYYIVEKMDVESGRWLPSGRFKEPFAELNNLVPGQEYKFRVLAVNTEGESEPLNGDKSIIAKNPFDEPGKPGTPEAVDWDKDHVDLVWKPPLNDGGSPITAYAIEKREKGTDKWIKAAGSIGPI</sequence>
<dbReference type="EMBL" id="BGZK01004429">
    <property type="protein sequence ID" value="GBP08919.1"/>
    <property type="molecule type" value="Genomic_DNA"/>
</dbReference>
<dbReference type="InterPro" id="IPR050964">
    <property type="entry name" value="Striated_Muscle_Regulatory"/>
</dbReference>
<dbReference type="PROSITE" id="PS50853">
    <property type="entry name" value="FN3"/>
    <property type="match status" value="2"/>
</dbReference>
<dbReference type="GO" id="GO:0045214">
    <property type="term" value="P:sarcomere organization"/>
    <property type="evidence" value="ECO:0007669"/>
    <property type="project" value="TreeGrafter"/>
</dbReference>
<dbReference type="InterPro" id="IPR013783">
    <property type="entry name" value="Ig-like_fold"/>
</dbReference>
<name>A0A4C1T341_EUMVA</name>
<dbReference type="PRINTS" id="PR00014">
    <property type="entry name" value="FNTYPEIII"/>
</dbReference>
<dbReference type="OrthoDB" id="504170at2759"/>
<feature type="domain" description="Fibronectin type-III" evidence="2">
    <location>
        <begin position="1"/>
        <end position="76"/>
    </location>
</feature>
<dbReference type="InterPro" id="IPR003961">
    <property type="entry name" value="FN3_dom"/>
</dbReference>
<accession>A0A4C1T341</accession>
<dbReference type="AlphaFoldDB" id="A0A4C1T341"/>
<dbReference type="SUPFAM" id="SSF49265">
    <property type="entry name" value="Fibronectin type III"/>
    <property type="match status" value="1"/>
</dbReference>
<dbReference type="CDD" id="cd00063">
    <property type="entry name" value="FN3"/>
    <property type="match status" value="2"/>
</dbReference>
<dbReference type="PANTHER" id="PTHR13817">
    <property type="entry name" value="TITIN"/>
    <property type="match status" value="1"/>
</dbReference>
<gene>
    <name evidence="3" type="primary">unc-22</name>
    <name evidence="3" type="ORF">EVAR_70491_1</name>
</gene>
<dbReference type="Pfam" id="PF00041">
    <property type="entry name" value="fn3"/>
    <property type="match status" value="1"/>
</dbReference>
<evidence type="ECO:0000259" key="2">
    <source>
        <dbReference type="PROSITE" id="PS50853"/>
    </source>
</evidence>
<dbReference type="PANTHER" id="PTHR13817:SF151">
    <property type="entry name" value="TITIN"/>
    <property type="match status" value="1"/>
</dbReference>
<keyword evidence="1" id="KW-0677">Repeat</keyword>
<comment type="caution">
    <text evidence="3">The sequence shown here is derived from an EMBL/GenBank/DDBJ whole genome shotgun (WGS) entry which is preliminary data.</text>
</comment>
<dbReference type="InterPro" id="IPR036116">
    <property type="entry name" value="FN3_sf"/>
</dbReference>
<evidence type="ECO:0000313" key="3">
    <source>
        <dbReference type="EMBL" id="GBP08919.1"/>
    </source>
</evidence>
<dbReference type="STRING" id="151549.A0A4C1T341"/>
<evidence type="ECO:0000313" key="4">
    <source>
        <dbReference type="Proteomes" id="UP000299102"/>
    </source>
</evidence>
<keyword evidence="4" id="KW-1185">Reference proteome</keyword>
<reference evidence="3 4" key="1">
    <citation type="journal article" date="2019" name="Commun. Biol.">
        <title>The bagworm genome reveals a unique fibroin gene that provides high tensile strength.</title>
        <authorList>
            <person name="Kono N."/>
            <person name="Nakamura H."/>
            <person name="Ohtoshi R."/>
            <person name="Tomita M."/>
            <person name="Numata K."/>
            <person name="Arakawa K."/>
        </authorList>
    </citation>
    <scope>NUCLEOTIDE SEQUENCE [LARGE SCALE GENOMIC DNA]</scope>
</reference>
<dbReference type="Gene3D" id="2.60.40.10">
    <property type="entry name" value="Immunoglobulins"/>
    <property type="match status" value="2"/>
</dbReference>
<evidence type="ECO:0000256" key="1">
    <source>
        <dbReference type="ARBA" id="ARBA00022737"/>
    </source>
</evidence>
<organism evidence="3 4">
    <name type="scientific">Eumeta variegata</name>
    <name type="common">Bagworm moth</name>
    <name type="synonym">Eumeta japonica</name>
    <dbReference type="NCBI Taxonomy" id="151549"/>
    <lineage>
        <taxon>Eukaryota</taxon>
        <taxon>Metazoa</taxon>
        <taxon>Ecdysozoa</taxon>
        <taxon>Arthropoda</taxon>
        <taxon>Hexapoda</taxon>
        <taxon>Insecta</taxon>
        <taxon>Pterygota</taxon>
        <taxon>Neoptera</taxon>
        <taxon>Endopterygota</taxon>
        <taxon>Lepidoptera</taxon>
        <taxon>Glossata</taxon>
        <taxon>Ditrysia</taxon>
        <taxon>Tineoidea</taxon>
        <taxon>Psychidae</taxon>
        <taxon>Oiketicinae</taxon>
        <taxon>Eumeta</taxon>
    </lineage>
</organism>
<proteinExistence type="predicted"/>
<protein>
    <submittedName>
        <fullName evidence="3">Twitchin</fullName>
    </submittedName>
</protein>
<dbReference type="Proteomes" id="UP000299102">
    <property type="component" value="Unassembled WGS sequence"/>
</dbReference>
<feature type="domain" description="Fibronectin type-III" evidence="2">
    <location>
        <begin position="82"/>
        <end position="136"/>
    </location>
</feature>